<sequence>MNNNELSQLRKIAFEVTIDPNNAVHAASAEDVIKVLNAYIVSYKAYLEIKLKAESNSEESIKETLKNTKLLVVDTEFNSYHNCLAPYNPNETRSSKVFQDYKTDILSVDVDNYSEILDLRTEFTKEELYSIYSPIFSATSDSYSLKVKTDDGVIRKVKKPKKHFATYFKPVKEKVKKAEDSDKLFQVYVHSPDLKNISPKDIIYSSELEHETYPHTFDRLSYNGKSIYLHDSITCNVEYFDELYFISYPELRIESWGDTRGKAVEAFNFTFYSLIINYLEEEDVNLTNDAIVLKNQLQTMIRLIK</sequence>
<reference evidence="1 2" key="1">
    <citation type="submission" date="2023-07" db="EMBL/GenBank/DDBJ databases">
        <title>Sorghum-associated microbial communities from plants grown in Nebraska, USA.</title>
        <authorList>
            <person name="Schachtman D."/>
        </authorList>
    </citation>
    <scope>NUCLEOTIDE SEQUENCE [LARGE SCALE GENOMIC DNA]</scope>
    <source>
        <strain evidence="1 2">CC351</strain>
    </source>
</reference>
<comment type="caution">
    <text evidence="1">The sequence shown here is derived from an EMBL/GenBank/DDBJ whole genome shotgun (WGS) entry which is preliminary data.</text>
</comment>
<evidence type="ECO:0008006" key="3">
    <source>
        <dbReference type="Google" id="ProtNLM"/>
    </source>
</evidence>
<evidence type="ECO:0000313" key="1">
    <source>
        <dbReference type="EMBL" id="MDP9961097.1"/>
    </source>
</evidence>
<evidence type="ECO:0000313" key="2">
    <source>
        <dbReference type="Proteomes" id="UP001235513"/>
    </source>
</evidence>
<dbReference type="Proteomes" id="UP001235513">
    <property type="component" value="Unassembled WGS sequence"/>
</dbReference>
<organism evidence="1 2">
    <name type="scientific">Chryseobacterium lathyri</name>
    <dbReference type="NCBI Taxonomy" id="395933"/>
    <lineage>
        <taxon>Bacteria</taxon>
        <taxon>Pseudomonadati</taxon>
        <taxon>Bacteroidota</taxon>
        <taxon>Flavobacteriia</taxon>
        <taxon>Flavobacteriales</taxon>
        <taxon>Weeksellaceae</taxon>
        <taxon>Chryseobacterium group</taxon>
        <taxon>Chryseobacterium</taxon>
    </lineage>
</organism>
<name>A0ABT9SNT0_9FLAO</name>
<gene>
    <name evidence="1" type="ORF">J2T04_002995</name>
</gene>
<protein>
    <recommendedName>
        <fullName evidence="3">WYL domain-containing protein</fullName>
    </recommendedName>
</protein>
<accession>A0ABT9SNT0</accession>
<proteinExistence type="predicted"/>
<dbReference type="RefSeq" id="WP_306844939.1">
    <property type="nucleotide sequence ID" value="NZ_JAUSRL010000005.1"/>
</dbReference>
<dbReference type="EMBL" id="JAUSRL010000005">
    <property type="protein sequence ID" value="MDP9961097.1"/>
    <property type="molecule type" value="Genomic_DNA"/>
</dbReference>
<keyword evidence="2" id="KW-1185">Reference proteome</keyword>